<dbReference type="GO" id="GO:0046592">
    <property type="term" value="F:polyamine oxidase activity"/>
    <property type="evidence" value="ECO:0007669"/>
    <property type="project" value="TreeGrafter"/>
</dbReference>
<dbReference type="EnsemblMetazoa" id="MESCA005465-RA">
    <property type="protein sequence ID" value="MESCA005465-PA"/>
    <property type="gene ID" value="MESCA005465"/>
</dbReference>
<reference evidence="3" key="1">
    <citation type="submission" date="2013-02" db="EMBL/GenBank/DDBJ databases">
        <authorList>
            <person name="Hughes D."/>
        </authorList>
    </citation>
    <scope>NUCLEOTIDE SEQUENCE</scope>
    <source>
        <strain>Durham</strain>
        <strain evidence="3">NC isolate 2 -- Noor lab</strain>
    </source>
</reference>
<dbReference type="HOGENOM" id="CLU_004498_2_3_1"/>
<dbReference type="PRINTS" id="PR00419">
    <property type="entry name" value="ADXRDTASE"/>
</dbReference>
<evidence type="ECO:0000259" key="1">
    <source>
        <dbReference type="Pfam" id="PF01593"/>
    </source>
</evidence>
<dbReference type="PANTHER" id="PTHR10742:SF398">
    <property type="entry name" value="AMINE OXIDASE DOMAIN-CONTAINING PROTEIN-RELATED"/>
    <property type="match status" value="1"/>
</dbReference>
<dbReference type="OMA" id="EAQAVDW"/>
<evidence type="ECO:0000313" key="2">
    <source>
        <dbReference type="EnsemblMetazoa" id="MESCA005465-PA"/>
    </source>
</evidence>
<dbReference type="SUPFAM" id="SSF54373">
    <property type="entry name" value="FAD-linked reductases, C-terminal domain"/>
    <property type="match status" value="1"/>
</dbReference>
<feature type="domain" description="Amine oxidase" evidence="1">
    <location>
        <begin position="17"/>
        <end position="442"/>
    </location>
</feature>
<dbReference type="AlphaFoldDB" id="T1GPD8"/>
<dbReference type="EMBL" id="CAQQ02015660">
    <property type="status" value="NOT_ANNOTATED_CDS"/>
    <property type="molecule type" value="Genomic_DNA"/>
</dbReference>
<dbReference type="Proteomes" id="UP000015102">
    <property type="component" value="Unassembled WGS sequence"/>
</dbReference>
<dbReference type="Gene3D" id="3.50.50.60">
    <property type="entry name" value="FAD/NAD(P)-binding domain"/>
    <property type="match status" value="1"/>
</dbReference>
<name>T1GPD8_MEGSC</name>
<reference evidence="2" key="2">
    <citation type="submission" date="2015-06" db="UniProtKB">
        <authorList>
            <consortium name="EnsemblMetazoa"/>
        </authorList>
    </citation>
    <scope>IDENTIFICATION</scope>
</reference>
<dbReference type="InterPro" id="IPR036188">
    <property type="entry name" value="FAD/NAD-bd_sf"/>
</dbReference>
<sequence length="451" mass="51192">MNYKQSVKIVIIGAGASGIAAATKLLKYGFQNVKILEAQSRIGGRIHTIPFGDNTLDLGAQWCHGEKGNVVFDLVKDMNILDSTGRVFLDYECIRSNGEIISNEITVKLKDIMNSIEDKEELLKQYELSLEIALEFLEVYQKFSATYEGAQTIYDVSGKGYCEYTTCPGDSVLNWKHSGYITLLNILMESKGKDFGKLSDRIKLNWPVSKIEWNNNFIKILNSNGEYLEADHIIFTGSLGVLKDNIDFLFEPRLPEINCKAIQGLGFGTYNKVFIQFSKKWWNDDFLGFALHWRIKDLESLRKTEFSWLENVVGFYIVRYQPNTLFSRVAGSSALFVETLSKAKQIEGMMYLLRTFLKNPDIPEPVDFIISSWNSNPYIKGSYSHRSMETEKMGTKASDLAQPVVGSDGKLKILFAGEATHDHFYSTVHGAVESGWREADRLNEYYTNESN</sequence>
<accession>T1GPD8</accession>
<dbReference type="InterPro" id="IPR002937">
    <property type="entry name" value="Amino_oxidase"/>
</dbReference>
<proteinExistence type="predicted"/>
<dbReference type="STRING" id="36166.T1GPD8"/>
<keyword evidence="3" id="KW-1185">Reference proteome</keyword>
<protein>
    <recommendedName>
        <fullName evidence="1">Amine oxidase domain-containing protein</fullName>
    </recommendedName>
</protein>
<evidence type="ECO:0000313" key="3">
    <source>
        <dbReference type="Proteomes" id="UP000015102"/>
    </source>
</evidence>
<dbReference type="PANTHER" id="PTHR10742">
    <property type="entry name" value="FLAVIN MONOAMINE OXIDASE"/>
    <property type="match status" value="1"/>
</dbReference>
<dbReference type="Pfam" id="PF01593">
    <property type="entry name" value="Amino_oxidase"/>
    <property type="match status" value="1"/>
</dbReference>
<dbReference type="SUPFAM" id="SSF51905">
    <property type="entry name" value="FAD/NAD(P)-binding domain"/>
    <property type="match status" value="1"/>
</dbReference>
<dbReference type="InterPro" id="IPR050281">
    <property type="entry name" value="Flavin_monoamine_oxidase"/>
</dbReference>
<dbReference type="Gene3D" id="3.90.660.10">
    <property type="match status" value="1"/>
</dbReference>
<organism evidence="2 3">
    <name type="scientific">Megaselia scalaris</name>
    <name type="common">Humpbacked fly</name>
    <name type="synonym">Phora scalaris</name>
    <dbReference type="NCBI Taxonomy" id="36166"/>
    <lineage>
        <taxon>Eukaryota</taxon>
        <taxon>Metazoa</taxon>
        <taxon>Ecdysozoa</taxon>
        <taxon>Arthropoda</taxon>
        <taxon>Hexapoda</taxon>
        <taxon>Insecta</taxon>
        <taxon>Pterygota</taxon>
        <taxon>Neoptera</taxon>
        <taxon>Endopterygota</taxon>
        <taxon>Diptera</taxon>
        <taxon>Brachycera</taxon>
        <taxon>Muscomorpha</taxon>
        <taxon>Platypezoidea</taxon>
        <taxon>Phoridae</taxon>
        <taxon>Megaseliini</taxon>
        <taxon>Megaselia</taxon>
    </lineage>
</organism>